<name>A0A290QKJ5_9BACT</name>
<evidence type="ECO:0000313" key="2">
    <source>
        <dbReference type="Proteomes" id="UP000217265"/>
    </source>
</evidence>
<reference evidence="1 2" key="1">
    <citation type="submission" date="2017-09" db="EMBL/GenBank/DDBJ databases">
        <title>Complete genome sequence of Verrucomicrobial strain HZ-65, isolated from freshwater.</title>
        <authorList>
            <person name="Choi A."/>
        </authorList>
    </citation>
    <scope>NUCLEOTIDE SEQUENCE [LARGE SCALE GENOMIC DNA]</scope>
    <source>
        <strain evidence="1 2">HZ-65</strain>
    </source>
</reference>
<dbReference type="Proteomes" id="UP000217265">
    <property type="component" value="Chromosome"/>
</dbReference>
<evidence type="ECO:0000313" key="1">
    <source>
        <dbReference type="EMBL" id="ATC65868.1"/>
    </source>
</evidence>
<accession>A0A290QKJ5</accession>
<proteinExistence type="predicted"/>
<gene>
    <name evidence="1" type="ORF">CMV30_19010</name>
</gene>
<dbReference type="KEGG" id="vbh:CMV30_19010"/>
<keyword evidence="2" id="KW-1185">Reference proteome</keyword>
<organism evidence="1 2">
    <name type="scientific">Nibricoccus aquaticus</name>
    <dbReference type="NCBI Taxonomy" id="2576891"/>
    <lineage>
        <taxon>Bacteria</taxon>
        <taxon>Pseudomonadati</taxon>
        <taxon>Verrucomicrobiota</taxon>
        <taxon>Opitutia</taxon>
        <taxon>Opitutales</taxon>
        <taxon>Opitutaceae</taxon>
        <taxon>Nibricoccus</taxon>
    </lineage>
</organism>
<protein>
    <submittedName>
        <fullName evidence="1">Uncharacterized protein</fullName>
    </submittedName>
</protein>
<sequence>MSMITLTEFKRRHPRLADFADSISRTVAAQHIEKRGGVESFPEDLLKTACEVVGQEKRNAANGRYRTASASRFCSGR</sequence>
<dbReference type="EMBL" id="CP023344">
    <property type="protein sequence ID" value="ATC65868.1"/>
    <property type="molecule type" value="Genomic_DNA"/>
</dbReference>
<dbReference type="AlphaFoldDB" id="A0A290QKJ5"/>